<protein>
    <submittedName>
        <fullName evidence="10">DHA2 family efflux MFS transporter permease subunit</fullName>
    </submittedName>
</protein>
<feature type="transmembrane region" description="Helical" evidence="8">
    <location>
        <begin position="309"/>
        <end position="326"/>
    </location>
</feature>
<evidence type="ECO:0000259" key="9">
    <source>
        <dbReference type="PROSITE" id="PS50850"/>
    </source>
</evidence>
<dbReference type="PROSITE" id="PS50850">
    <property type="entry name" value="MFS"/>
    <property type="match status" value="1"/>
</dbReference>
<feature type="transmembrane region" description="Helical" evidence="8">
    <location>
        <begin position="529"/>
        <end position="549"/>
    </location>
</feature>
<feature type="transmembrane region" description="Helical" evidence="8">
    <location>
        <begin position="346"/>
        <end position="365"/>
    </location>
</feature>
<dbReference type="InterPro" id="IPR011701">
    <property type="entry name" value="MFS"/>
</dbReference>
<proteinExistence type="predicted"/>
<organism evidence="10 11">
    <name type="scientific">Nocardioides jejuensis</name>
    <dbReference type="NCBI Taxonomy" id="2502782"/>
    <lineage>
        <taxon>Bacteria</taxon>
        <taxon>Bacillati</taxon>
        <taxon>Actinomycetota</taxon>
        <taxon>Actinomycetes</taxon>
        <taxon>Propionibacteriales</taxon>
        <taxon>Nocardioidaceae</taxon>
        <taxon>Nocardioides</taxon>
    </lineage>
</organism>
<feature type="transmembrane region" description="Helical" evidence="8">
    <location>
        <begin position="126"/>
        <end position="145"/>
    </location>
</feature>
<sequence>MVPAAAVPSVIPSTRAGSGPPALQAVRASTGSRQGIRRRMTPACTRGMRPGGTPASRGVSSPLSVVSVSLGNMTNESLSAAPGAADPRRWQALGVLGLIQFMLILDVTVVNVALPKIQVDLGMSESSLAWVVEAYVLAAGGLLLLGGRLADLIGRRITFLAGVALFGVASATCGFAQSGLMMDISRFVQGMGEALAAPASLGIIAVLFHDPKERIKALGIFGGLAGLGGTSGTVISGFITHVDWRWIFFINVPVAIAALLLVPRLVDESKSPKAHRPDFLGAILGTSGLLAVVYGLLRAADHDWIETGVVTAIAGGLVLVALMVVVEARSSDPLIPLSFFQNRTRVTTNIVTLFFSTAFFSYFFLLTLVEQQILHWTSIKCGLSYLPFGICIGAGIGIGTGLMPKVGVKALLATGFALDAVGMGLATRIGSGDTYVGHILPGMILLALGSGLSFPAIGNASLHQVTSEDSSLASGVQQAIQQIGGALGLATLASIAVKYAKSHPILVGGHPVMGPDGHPLGNLADGATIAYWIGAVSLAIGGLLVVTLMEYVDPVPKMPGAELDAEPA</sequence>
<keyword evidence="2" id="KW-0813">Transport</keyword>
<feature type="transmembrane region" description="Helical" evidence="8">
    <location>
        <begin position="278"/>
        <end position="297"/>
    </location>
</feature>
<feature type="transmembrane region" description="Helical" evidence="8">
    <location>
        <begin position="92"/>
        <end position="114"/>
    </location>
</feature>
<dbReference type="Gene3D" id="1.20.1250.20">
    <property type="entry name" value="MFS general substrate transporter like domains"/>
    <property type="match status" value="1"/>
</dbReference>
<dbReference type="PROSITE" id="PS00216">
    <property type="entry name" value="SUGAR_TRANSPORT_1"/>
    <property type="match status" value="1"/>
</dbReference>
<dbReference type="Gene3D" id="1.20.1720.10">
    <property type="entry name" value="Multidrug resistance protein D"/>
    <property type="match status" value="1"/>
</dbReference>
<dbReference type="InterPro" id="IPR004638">
    <property type="entry name" value="EmrB-like"/>
</dbReference>
<feature type="region of interest" description="Disordered" evidence="7">
    <location>
        <begin position="1"/>
        <end position="60"/>
    </location>
</feature>
<keyword evidence="3" id="KW-1003">Cell membrane</keyword>
<dbReference type="NCBIfam" id="TIGR00711">
    <property type="entry name" value="efflux_EmrB"/>
    <property type="match status" value="1"/>
</dbReference>
<evidence type="ECO:0000256" key="6">
    <source>
        <dbReference type="ARBA" id="ARBA00023136"/>
    </source>
</evidence>
<feature type="transmembrane region" description="Helical" evidence="8">
    <location>
        <begin position="410"/>
        <end position="429"/>
    </location>
</feature>
<dbReference type="Proteomes" id="UP000295453">
    <property type="component" value="Unassembled WGS sequence"/>
</dbReference>
<evidence type="ECO:0000256" key="1">
    <source>
        <dbReference type="ARBA" id="ARBA00004651"/>
    </source>
</evidence>
<keyword evidence="5 8" id="KW-1133">Transmembrane helix</keyword>
<keyword evidence="11" id="KW-1185">Reference proteome</keyword>
<evidence type="ECO:0000256" key="4">
    <source>
        <dbReference type="ARBA" id="ARBA00022692"/>
    </source>
</evidence>
<feature type="transmembrane region" description="Helical" evidence="8">
    <location>
        <begin position="246"/>
        <end position="266"/>
    </location>
</feature>
<dbReference type="GO" id="GO:0005886">
    <property type="term" value="C:plasma membrane"/>
    <property type="evidence" value="ECO:0007669"/>
    <property type="project" value="UniProtKB-SubCell"/>
</dbReference>
<feature type="domain" description="Major facilitator superfamily (MFS) profile" evidence="9">
    <location>
        <begin position="92"/>
        <end position="553"/>
    </location>
</feature>
<reference evidence="10 11" key="1">
    <citation type="submission" date="2019-03" db="EMBL/GenBank/DDBJ databases">
        <authorList>
            <person name="Kim M.K.M."/>
        </authorList>
    </citation>
    <scope>NUCLEOTIDE SEQUENCE [LARGE SCALE GENOMIC DNA]</scope>
    <source>
        <strain evidence="10 11">18JY15-6</strain>
    </source>
</reference>
<evidence type="ECO:0000256" key="3">
    <source>
        <dbReference type="ARBA" id="ARBA00022475"/>
    </source>
</evidence>
<dbReference type="InterPro" id="IPR005829">
    <property type="entry name" value="Sugar_transporter_CS"/>
</dbReference>
<evidence type="ECO:0000256" key="8">
    <source>
        <dbReference type="SAM" id="Phobius"/>
    </source>
</evidence>
<evidence type="ECO:0000256" key="5">
    <source>
        <dbReference type="ARBA" id="ARBA00022989"/>
    </source>
</evidence>
<evidence type="ECO:0000256" key="2">
    <source>
        <dbReference type="ARBA" id="ARBA00022448"/>
    </source>
</evidence>
<comment type="caution">
    <text evidence="10">The sequence shown here is derived from an EMBL/GenBank/DDBJ whole genome shotgun (WGS) entry which is preliminary data.</text>
</comment>
<dbReference type="InterPro" id="IPR020846">
    <property type="entry name" value="MFS_dom"/>
</dbReference>
<dbReference type="SUPFAM" id="SSF103473">
    <property type="entry name" value="MFS general substrate transporter"/>
    <property type="match status" value="1"/>
</dbReference>
<gene>
    <name evidence="10" type="ORF">EPD65_15360</name>
</gene>
<evidence type="ECO:0000256" key="7">
    <source>
        <dbReference type="SAM" id="MobiDB-lite"/>
    </source>
</evidence>
<evidence type="ECO:0000313" key="11">
    <source>
        <dbReference type="Proteomes" id="UP000295453"/>
    </source>
</evidence>
<dbReference type="Pfam" id="PF07690">
    <property type="entry name" value="MFS_1"/>
    <property type="match status" value="1"/>
</dbReference>
<keyword evidence="4 8" id="KW-0812">Transmembrane</keyword>
<dbReference type="PANTHER" id="PTHR42718:SF46">
    <property type="entry name" value="BLR6921 PROTEIN"/>
    <property type="match status" value="1"/>
</dbReference>
<dbReference type="EMBL" id="SJZJ01000036">
    <property type="protein sequence ID" value="TCJ21294.1"/>
    <property type="molecule type" value="Genomic_DNA"/>
</dbReference>
<evidence type="ECO:0000313" key="10">
    <source>
        <dbReference type="EMBL" id="TCJ21294.1"/>
    </source>
</evidence>
<feature type="transmembrane region" description="Helical" evidence="8">
    <location>
        <begin position="385"/>
        <end position="403"/>
    </location>
</feature>
<dbReference type="InterPro" id="IPR036259">
    <property type="entry name" value="MFS_trans_sf"/>
</dbReference>
<comment type="subcellular location">
    <subcellularLocation>
        <location evidence="1">Cell membrane</location>
        <topology evidence="1">Multi-pass membrane protein</topology>
    </subcellularLocation>
</comment>
<keyword evidence="6 8" id="KW-0472">Membrane</keyword>
<dbReference type="GO" id="GO:0022857">
    <property type="term" value="F:transmembrane transporter activity"/>
    <property type="evidence" value="ECO:0007669"/>
    <property type="project" value="InterPro"/>
</dbReference>
<name>A0A4R1BTU3_9ACTN</name>
<feature type="transmembrane region" description="Helical" evidence="8">
    <location>
        <begin position="220"/>
        <end position="240"/>
    </location>
</feature>
<dbReference type="OrthoDB" id="4668943at2"/>
<dbReference type="PANTHER" id="PTHR42718">
    <property type="entry name" value="MAJOR FACILITATOR SUPERFAMILY MULTIDRUG TRANSPORTER MFSC"/>
    <property type="match status" value="1"/>
</dbReference>
<feature type="transmembrane region" description="Helical" evidence="8">
    <location>
        <begin position="157"/>
        <end position="181"/>
    </location>
</feature>
<dbReference type="CDD" id="cd17321">
    <property type="entry name" value="MFS_MMR_MDR_like"/>
    <property type="match status" value="1"/>
</dbReference>
<feature type="transmembrane region" description="Helical" evidence="8">
    <location>
        <begin position="435"/>
        <end position="458"/>
    </location>
</feature>
<accession>A0A4R1BTU3</accession>
<dbReference type="AlphaFoldDB" id="A0A4R1BTU3"/>